<dbReference type="Pfam" id="PF01088">
    <property type="entry name" value="Peptidase_C12"/>
    <property type="match status" value="1"/>
</dbReference>
<evidence type="ECO:0000313" key="10">
    <source>
        <dbReference type="EMBL" id="EKG18336.1"/>
    </source>
</evidence>
<name>K2R7I6_MACPH</name>
<keyword evidence="4 8" id="KW-0833">Ubl conjugation pathway</keyword>
<evidence type="ECO:0000256" key="1">
    <source>
        <dbReference type="ARBA" id="ARBA00000707"/>
    </source>
</evidence>
<dbReference type="Gene3D" id="3.40.532.10">
    <property type="entry name" value="Peptidase C12, ubiquitin carboxyl-terminal hydrolase"/>
    <property type="match status" value="1"/>
</dbReference>
<dbReference type="Proteomes" id="UP000007129">
    <property type="component" value="Unassembled WGS sequence"/>
</dbReference>
<dbReference type="GO" id="GO:0005737">
    <property type="term" value="C:cytoplasm"/>
    <property type="evidence" value="ECO:0007669"/>
    <property type="project" value="TreeGrafter"/>
</dbReference>
<keyword evidence="5 8" id="KW-0378">Hydrolase</keyword>
<dbReference type="PROSITE" id="PS52048">
    <property type="entry name" value="UCH_DOMAIN"/>
    <property type="match status" value="1"/>
</dbReference>
<sequence length="253" mass="27595">MPTNMTDLQETSRLVDGRKTVVPLENNPAVFSHLIRSLGVSPKLGFYDVYSLDEPALLAHIPRPALALIFIAPSAVYHSHRDVENAGMQAYDGVGDQPVLWFKQTVHEACGQVALIHAVCNGEAKRYIEPGSLLEELRSRAVPLRREERARLLYDSEALEKAHASAARLGDSQAPALGDREEASGAFVCFVKGDDGHLWELAGFAKGPIDRGELAEGEDVLSERAVQLGLRSFLEEGKGEVRFSLVALAPSEK</sequence>
<dbReference type="FunCoup" id="K2R7I6">
    <property type="interactions" value="520"/>
</dbReference>
<dbReference type="HOGENOM" id="CLU_054406_0_2_1"/>
<evidence type="ECO:0000256" key="4">
    <source>
        <dbReference type="ARBA" id="ARBA00022786"/>
    </source>
</evidence>
<dbReference type="OrthoDB" id="427186at2759"/>
<dbReference type="PANTHER" id="PTHR10589">
    <property type="entry name" value="UBIQUITIN CARBOXYL-TERMINAL HYDROLASE"/>
    <property type="match status" value="1"/>
</dbReference>
<comment type="caution">
    <text evidence="7">Lacks conserved residue(s) required for the propagation of feature annotation.</text>
</comment>
<protein>
    <recommendedName>
        <fullName evidence="8">Ubiquitin carboxyl-terminal hydrolase</fullName>
        <ecNumber evidence="8">3.4.19.12</ecNumber>
    </recommendedName>
</protein>
<dbReference type="PRINTS" id="PR00707">
    <property type="entry name" value="UBCTHYDRLASE"/>
</dbReference>
<comment type="similarity">
    <text evidence="2 7 8">Belongs to the peptidase C12 family.</text>
</comment>
<dbReference type="InterPro" id="IPR038765">
    <property type="entry name" value="Papain-like_cys_pep_sf"/>
</dbReference>
<feature type="domain" description="UCH catalytic" evidence="9">
    <location>
        <begin position="20"/>
        <end position="250"/>
    </location>
</feature>
<dbReference type="VEuPathDB" id="FungiDB:MPH_04418"/>
<dbReference type="GO" id="GO:0004843">
    <property type="term" value="F:cysteine-type deubiquitinase activity"/>
    <property type="evidence" value="ECO:0007669"/>
    <property type="project" value="UniProtKB-EC"/>
</dbReference>
<dbReference type="eggNOG" id="KOG1415">
    <property type="taxonomic scope" value="Eukaryota"/>
</dbReference>
<dbReference type="InterPro" id="IPR001578">
    <property type="entry name" value="Peptidase_C12_UCH"/>
</dbReference>
<accession>K2R7I6</accession>
<comment type="caution">
    <text evidence="10">The sequence shown here is derived from an EMBL/GenBank/DDBJ whole genome shotgun (WGS) entry which is preliminary data.</text>
</comment>
<dbReference type="PANTHER" id="PTHR10589:SF17">
    <property type="entry name" value="UBIQUITIN CARBOXYL-TERMINAL HYDROLASE"/>
    <property type="match status" value="1"/>
</dbReference>
<dbReference type="InParanoid" id="K2R7I6"/>
<dbReference type="AlphaFoldDB" id="K2R7I6"/>
<dbReference type="EMBL" id="AHHD01000209">
    <property type="protein sequence ID" value="EKG18336.1"/>
    <property type="molecule type" value="Genomic_DNA"/>
</dbReference>
<reference evidence="10 11" key="1">
    <citation type="journal article" date="2012" name="BMC Genomics">
        <title>Tools to kill: Genome of one of the most destructive plant pathogenic fungi Macrophomina phaseolina.</title>
        <authorList>
            <person name="Islam M.S."/>
            <person name="Haque M.S."/>
            <person name="Islam M.M."/>
            <person name="Emdad E.M."/>
            <person name="Halim A."/>
            <person name="Hossen Q.M.M."/>
            <person name="Hossain M.Z."/>
            <person name="Ahmed B."/>
            <person name="Rahim S."/>
            <person name="Rahman M.S."/>
            <person name="Alam M.M."/>
            <person name="Hou S."/>
            <person name="Wan X."/>
            <person name="Saito J.A."/>
            <person name="Alam M."/>
        </authorList>
    </citation>
    <scope>NUCLEOTIDE SEQUENCE [LARGE SCALE GENOMIC DNA]</scope>
    <source>
        <strain evidence="10 11">MS6</strain>
    </source>
</reference>
<evidence type="ECO:0000256" key="6">
    <source>
        <dbReference type="ARBA" id="ARBA00022807"/>
    </source>
</evidence>
<evidence type="ECO:0000256" key="2">
    <source>
        <dbReference type="ARBA" id="ARBA00009326"/>
    </source>
</evidence>
<dbReference type="STRING" id="1126212.K2R7I6"/>
<evidence type="ECO:0000256" key="8">
    <source>
        <dbReference type="RuleBase" id="RU361215"/>
    </source>
</evidence>
<dbReference type="GO" id="GO:0006511">
    <property type="term" value="P:ubiquitin-dependent protein catabolic process"/>
    <property type="evidence" value="ECO:0007669"/>
    <property type="project" value="UniProtKB-UniRule"/>
</dbReference>
<comment type="catalytic activity">
    <reaction evidence="1 8">
        <text>Thiol-dependent hydrolysis of ester, thioester, amide, peptide and isopeptide bonds formed by the C-terminal Gly of ubiquitin (a 76-residue protein attached to proteins as an intracellular targeting signal).</text>
        <dbReference type="EC" id="3.4.19.12"/>
    </reaction>
</comment>
<proteinExistence type="inferred from homology"/>
<evidence type="ECO:0000256" key="3">
    <source>
        <dbReference type="ARBA" id="ARBA00022670"/>
    </source>
</evidence>
<evidence type="ECO:0000313" key="11">
    <source>
        <dbReference type="Proteomes" id="UP000007129"/>
    </source>
</evidence>
<evidence type="ECO:0000259" key="9">
    <source>
        <dbReference type="PROSITE" id="PS52048"/>
    </source>
</evidence>
<keyword evidence="3 8" id="KW-0645">Protease</keyword>
<dbReference type="CDD" id="cd09616">
    <property type="entry name" value="Peptidase_C12_UCH_L1_L3"/>
    <property type="match status" value="1"/>
</dbReference>
<evidence type="ECO:0000256" key="5">
    <source>
        <dbReference type="ARBA" id="ARBA00022801"/>
    </source>
</evidence>
<evidence type="ECO:0000256" key="7">
    <source>
        <dbReference type="PROSITE-ProRule" id="PRU01393"/>
    </source>
</evidence>
<dbReference type="SUPFAM" id="SSF54001">
    <property type="entry name" value="Cysteine proteinases"/>
    <property type="match status" value="1"/>
</dbReference>
<dbReference type="InterPro" id="IPR036959">
    <property type="entry name" value="Peptidase_C12_UCH_sf"/>
</dbReference>
<gene>
    <name evidence="10" type="ORF">MPH_04418</name>
</gene>
<dbReference type="GO" id="GO:0016579">
    <property type="term" value="P:protein deubiquitination"/>
    <property type="evidence" value="ECO:0007669"/>
    <property type="project" value="TreeGrafter"/>
</dbReference>
<dbReference type="EC" id="3.4.19.12" evidence="8"/>
<organism evidence="10 11">
    <name type="scientific">Macrophomina phaseolina (strain MS6)</name>
    <name type="common">Charcoal rot fungus</name>
    <dbReference type="NCBI Taxonomy" id="1126212"/>
    <lineage>
        <taxon>Eukaryota</taxon>
        <taxon>Fungi</taxon>
        <taxon>Dikarya</taxon>
        <taxon>Ascomycota</taxon>
        <taxon>Pezizomycotina</taxon>
        <taxon>Dothideomycetes</taxon>
        <taxon>Dothideomycetes incertae sedis</taxon>
        <taxon>Botryosphaeriales</taxon>
        <taxon>Botryosphaeriaceae</taxon>
        <taxon>Macrophomina</taxon>
    </lineage>
</organism>
<keyword evidence="6 8" id="KW-0788">Thiol protease</keyword>